<evidence type="ECO:0000313" key="6">
    <source>
        <dbReference type="EMBL" id="MDQ0425798.1"/>
    </source>
</evidence>
<keyword evidence="7" id="KW-1185">Reference proteome</keyword>
<dbReference type="PANTHER" id="PTHR11085:SF4">
    <property type="entry name" value="NAD-DEPENDENT PROTEIN DEACYLASE"/>
    <property type="match status" value="1"/>
</dbReference>
<feature type="binding site" evidence="4">
    <location>
        <position position="150"/>
    </location>
    <ligand>
        <name>Zn(2+)</name>
        <dbReference type="ChEBI" id="CHEBI:29105"/>
    </ligand>
</feature>
<accession>A0ABU0GL35</accession>
<dbReference type="Proteomes" id="UP001240250">
    <property type="component" value="Unassembled WGS sequence"/>
</dbReference>
<evidence type="ECO:0000259" key="5">
    <source>
        <dbReference type="PROSITE" id="PS50305"/>
    </source>
</evidence>
<dbReference type="RefSeq" id="WP_070319494.1">
    <property type="nucleotide sequence ID" value="NZ_JAUSVM010000001.1"/>
</dbReference>
<dbReference type="PANTHER" id="PTHR11085">
    <property type="entry name" value="NAD-DEPENDENT PROTEIN DEACYLASE SIRTUIN-5, MITOCHONDRIAL-RELATED"/>
    <property type="match status" value="1"/>
</dbReference>
<dbReference type="Pfam" id="PF02146">
    <property type="entry name" value="SIR2"/>
    <property type="match status" value="1"/>
</dbReference>
<evidence type="ECO:0000256" key="2">
    <source>
        <dbReference type="ARBA" id="ARBA00022679"/>
    </source>
</evidence>
<sequence length="246" mass="25728">MPHHHHAPTVTVLTGAGISTSSGVPDFRGPQGVWTRDPAAAELLEIDRYVRDAGVRARGWRTWAGHPVWHARPTPAHRALVELERAGVLIATLTQNFDGLHQVAGADPASVVELHGSLATTSCLRCGAGVPTRDVLDRLAAEPDPACTACGGVLKPDVVYFGELLPDDALARAVAATTDAHTFVAIGTTLTVHPVAGLAPLAVDAGARLVVVNAEPTPYDHLADEVVRAPIDEAVPALVRDLLATP</sequence>
<dbReference type="InterPro" id="IPR026591">
    <property type="entry name" value="Sirtuin_cat_small_dom_sf"/>
</dbReference>
<evidence type="ECO:0000256" key="4">
    <source>
        <dbReference type="PROSITE-ProRule" id="PRU00236"/>
    </source>
</evidence>
<evidence type="ECO:0000256" key="3">
    <source>
        <dbReference type="ARBA" id="ARBA00023027"/>
    </source>
</evidence>
<dbReference type="PROSITE" id="PS50305">
    <property type="entry name" value="SIRTUIN"/>
    <property type="match status" value="1"/>
</dbReference>
<organism evidence="6 7">
    <name type="scientific">Cellulomonas iranensis</name>
    <dbReference type="NCBI Taxonomy" id="76862"/>
    <lineage>
        <taxon>Bacteria</taxon>
        <taxon>Bacillati</taxon>
        <taxon>Actinomycetota</taxon>
        <taxon>Actinomycetes</taxon>
        <taxon>Micrococcales</taxon>
        <taxon>Cellulomonadaceae</taxon>
        <taxon>Cellulomonas</taxon>
    </lineage>
</organism>
<keyword evidence="6" id="KW-0378">Hydrolase</keyword>
<feature type="binding site" evidence="4">
    <location>
        <position position="126"/>
    </location>
    <ligand>
        <name>Zn(2+)</name>
        <dbReference type="ChEBI" id="CHEBI:29105"/>
    </ligand>
</feature>
<feature type="binding site" evidence="4">
    <location>
        <position position="123"/>
    </location>
    <ligand>
        <name>Zn(2+)</name>
        <dbReference type="ChEBI" id="CHEBI:29105"/>
    </ligand>
</feature>
<keyword evidence="2" id="KW-0808">Transferase</keyword>
<protein>
    <recommendedName>
        <fullName evidence="1">protein acetyllysine N-acetyltransferase</fullName>
        <ecNumber evidence="1">2.3.1.286</ecNumber>
    </recommendedName>
</protein>
<dbReference type="EC" id="2.3.1.286" evidence="1"/>
<keyword evidence="4" id="KW-0479">Metal-binding</keyword>
<evidence type="ECO:0000313" key="7">
    <source>
        <dbReference type="Proteomes" id="UP001240250"/>
    </source>
</evidence>
<feature type="domain" description="Deacetylase sirtuin-type" evidence="5">
    <location>
        <begin position="1"/>
        <end position="245"/>
    </location>
</feature>
<dbReference type="SUPFAM" id="SSF52467">
    <property type="entry name" value="DHS-like NAD/FAD-binding domain"/>
    <property type="match status" value="1"/>
</dbReference>
<name>A0ABU0GL35_9CELL</name>
<dbReference type="InterPro" id="IPR026590">
    <property type="entry name" value="Ssirtuin_cat_dom"/>
</dbReference>
<dbReference type="InterPro" id="IPR003000">
    <property type="entry name" value="Sirtuin"/>
</dbReference>
<keyword evidence="3" id="KW-0520">NAD</keyword>
<dbReference type="Gene3D" id="3.30.1600.10">
    <property type="entry name" value="SIR2/SIRT2 'Small Domain"/>
    <property type="match status" value="1"/>
</dbReference>
<comment type="caution">
    <text evidence="6">The sequence shown here is derived from an EMBL/GenBank/DDBJ whole genome shotgun (WGS) entry which is preliminary data.</text>
</comment>
<dbReference type="GO" id="GO:0016787">
    <property type="term" value="F:hydrolase activity"/>
    <property type="evidence" value="ECO:0007669"/>
    <property type="project" value="UniProtKB-KW"/>
</dbReference>
<reference evidence="6 7" key="1">
    <citation type="submission" date="2023-07" db="EMBL/GenBank/DDBJ databases">
        <title>Sequencing the genomes of 1000 actinobacteria strains.</title>
        <authorList>
            <person name="Klenk H.-P."/>
        </authorList>
    </citation>
    <scope>NUCLEOTIDE SEQUENCE [LARGE SCALE GENOMIC DNA]</scope>
    <source>
        <strain evidence="6 7">DSM 14785</strain>
    </source>
</reference>
<dbReference type="InterPro" id="IPR050134">
    <property type="entry name" value="NAD-dep_sirtuin_deacylases"/>
</dbReference>
<proteinExistence type="predicted"/>
<dbReference type="Gene3D" id="3.40.50.1220">
    <property type="entry name" value="TPP-binding domain"/>
    <property type="match status" value="1"/>
</dbReference>
<gene>
    <name evidence="6" type="ORF">JO380_002179</name>
</gene>
<dbReference type="InterPro" id="IPR029035">
    <property type="entry name" value="DHS-like_NAD/FAD-binding_dom"/>
</dbReference>
<evidence type="ECO:0000256" key="1">
    <source>
        <dbReference type="ARBA" id="ARBA00012928"/>
    </source>
</evidence>
<keyword evidence="4" id="KW-0862">Zinc</keyword>
<dbReference type="EMBL" id="JAUSVM010000001">
    <property type="protein sequence ID" value="MDQ0425798.1"/>
    <property type="molecule type" value="Genomic_DNA"/>
</dbReference>
<feature type="active site" description="Proton acceptor" evidence="4">
    <location>
        <position position="115"/>
    </location>
</feature>
<feature type="binding site" evidence="4">
    <location>
        <position position="147"/>
    </location>
    <ligand>
        <name>Zn(2+)</name>
        <dbReference type="ChEBI" id="CHEBI:29105"/>
    </ligand>
</feature>
<dbReference type="CDD" id="cd01407">
    <property type="entry name" value="SIR2-fam"/>
    <property type="match status" value="1"/>
</dbReference>